<gene>
    <name evidence="2" type="ORF">K505DRAFT_366288</name>
</gene>
<feature type="region of interest" description="Disordered" evidence="1">
    <location>
        <begin position="1"/>
        <end position="25"/>
    </location>
</feature>
<evidence type="ECO:0000313" key="3">
    <source>
        <dbReference type="Proteomes" id="UP000799757"/>
    </source>
</evidence>
<evidence type="ECO:0000256" key="1">
    <source>
        <dbReference type="SAM" id="MobiDB-lite"/>
    </source>
</evidence>
<dbReference type="EMBL" id="MU002199">
    <property type="protein sequence ID" value="KAF2788641.1"/>
    <property type="molecule type" value="Genomic_DNA"/>
</dbReference>
<evidence type="ECO:0000313" key="2">
    <source>
        <dbReference type="EMBL" id="KAF2788641.1"/>
    </source>
</evidence>
<proteinExistence type="predicted"/>
<keyword evidence="3" id="KW-1185">Reference proteome</keyword>
<sequence>MAGVDTTDSEQDGFEQERPIQKEGMSAGFIEPHEMKVESVGCPSAAIPPPELPPSIRITGSLALMQQKSEVGAVQEGPDQPGHARVETWIGTEERPMGFSFIAFSQKPFSRLLAPQSSLEPDPIIPLSSRK</sequence>
<dbReference type="Proteomes" id="UP000799757">
    <property type="component" value="Unassembled WGS sequence"/>
</dbReference>
<name>A0A6A6WXI7_9PLEO</name>
<organism evidence="2 3">
    <name type="scientific">Melanomma pulvis-pyrius CBS 109.77</name>
    <dbReference type="NCBI Taxonomy" id="1314802"/>
    <lineage>
        <taxon>Eukaryota</taxon>
        <taxon>Fungi</taxon>
        <taxon>Dikarya</taxon>
        <taxon>Ascomycota</taxon>
        <taxon>Pezizomycotina</taxon>
        <taxon>Dothideomycetes</taxon>
        <taxon>Pleosporomycetidae</taxon>
        <taxon>Pleosporales</taxon>
        <taxon>Melanommataceae</taxon>
        <taxon>Melanomma</taxon>
    </lineage>
</organism>
<dbReference type="AlphaFoldDB" id="A0A6A6WXI7"/>
<reference evidence="2" key="1">
    <citation type="journal article" date="2020" name="Stud. Mycol.">
        <title>101 Dothideomycetes genomes: a test case for predicting lifestyles and emergence of pathogens.</title>
        <authorList>
            <person name="Haridas S."/>
            <person name="Albert R."/>
            <person name="Binder M."/>
            <person name="Bloem J."/>
            <person name="Labutti K."/>
            <person name="Salamov A."/>
            <person name="Andreopoulos B."/>
            <person name="Baker S."/>
            <person name="Barry K."/>
            <person name="Bills G."/>
            <person name="Bluhm B."/>
            <person name="Cannon C."/>
            <person name="Castanera R."/>
            <person name="Culley D."/>
            <person name="Daum C."/>
            <person name="Ezra D."/>
            <person name="Gonzalez J."/>
            <person name="Henrissat B."/>
            <person name="Kuo A."/>
            <person name="Liang C."/>
            <person name="Lipzen A."/>
            <person name="Lutzoni F."/>
            <person name="Magnuson J."/>
            <person name="Mondo S."/>
            <person name="Nolan M."/>
            <person name="Ohm R."/>
            <person name="Pangilinan J."/>
            <person name="Park H.-J."/>
            <person name="Ramirez L."/>
            <person name="Alfaro M."/>
            <person name="Sun H."/>
            <person name="Tritt A."/>
            <person name="Yoshinaga Y."/>
            <person name="Zwiers L.-H."/>
            <person name="Turgeon B."/>
            <person name="Goodwin S."/>
            <person name="Spatafora J."/>
            <person name="Crous P."/>
            <person name="Grigoriev I."/>
        </authorList>
    </citation>
    <scope>NUCLEOTIDE SEQUENCE</scope>
    <source>
        <strain evidence="2">CBS 109.77</strain>
    </source>
</reference>
<protein>
    <submittedName>
        <fullName evidence="2">Uncharacterized protein</fullName>
    </submittedName>
</protein>
<accession>A0A6A6WXI7</accession>